<reference evidence="2" key="1">
    <citation type="journal article" date="2019" name="Int. J. Syst. Evol. Microbiol.">
        <title>The Global Catalogue of Microorganisms (GCM) 10K type strain sequencing project: providing services to taxonomists for standard genome sequencing and annotation.</title>
        <authorList>
            <consortium name="The Broad Institute Genomics Platform"/>
            <consortium name="The Broad Institute Genome Sequencing Center for Infectious Disease"/>
            <person name="Wu L."/>
            <person name="Ma J."/>
        </authorList>
    </citation>
    <scope>NUCLEOTIDE SEQUENCE [LARGE SCALE GENOMIC DNA]</scope>
    <source>
        <strain evidence="2">JCM 17843</strain>
    </source>
</reference>
<sequence length="133" mass="14893">MLLDGIEVVTLSKMRLSYLEERHQLVAQNVANADTPGFKMQDLKPFDAVIDRNFGRHMAAVRTDPGHLMPVSGEQKFATDRRADGWERAPSGNSVLLEQEMMKATEISGAYEMTNLVLGKTSEMMRTAMSFRA</sequence>
<keyword evidence="2" id="KW-1185">Reference proteome</keyword>
<name>A0ABQ2LFJ5_9PROT</name>
<evidence type="ECO:0000313" key="2">
    <source>
        <dbReference type="Proteomes" id="UP000602381"/>
    </source>
</evidence>
<keyword evidence="1" id="KW-0969">Cilium</keyword>
<keyword evidence="1" id="KW-0966">Cell projection</keyword>
<organism evidence="1 2">
    <name type="scientific">Iodidimonas muriae</name>
    <dbReference type="NCBI Taxonomy" id="261467"/>
    <lineage>
        <taxon>Bacteria</taxon>
        <taxon>Pseudomonadati</taxon>
        <taxon>Pseudomonadota</taxon>
        <taxon>Alphaproteobacteria</taxon>
        <taxon>Iodidimonadales</taxon>
        <taxon>Iodidimonadaceae</taxon>
        <taxon>Iodidimonas</taxon>
    </lineage>
</organism>
<accession>A0ABQ2LFJ5</accession>
<evidence type="ECO:0000313" key="1">
    <source>
        <dbReference type="EMBL" id="GGO15521.1"/>
    </source>
</evidence>
<proteinExistence type="predicted"/>
<dbReference type="RefSeq" id="WP_150006278.1">
    <property type="nucleotide sequence ID" value="NZ_BMOV01000009.1"/>
</dbReference>
<comment type="caution">
    <text evidence="1">The sequence shown here is derived from an EMBL/GenBank/DDBJ whole genome shotgun (WGS) entry which is preliminary data.</text>
</comment>
<dbReference type="EMBL" id="BMOV01000009">
    <property type="protein sequence ID" value="GGO15521.1"/>
    <property type="molecule type" value="Genomic_DNA"/>
</dbReference>
<gene>
    <name evidence="1" type="primary">flgB</name>
    <name evidence="1" type="ORF">GCM10007972_23680</name>
</gene>
<dbReference type="Proteomes" id="UP000602381">
    <property type="component" value="Unassembled WGS sequence"/>
</dbReference>
<protein>
    <submittedName>
        <fullName evidence="1">Flagellar basal body rod protein FlgB</fullName>
    </submittedName>
</protein>
<keyword evidence="1" id="KW-0282">Flagellum</keyword>